<protein>
    <submittedName>
        <fullName evidence="2">Uncharacterized protein</fullName>
    </submittedName>
</protein>
<feature type="region of interest" description="Disordered" evidence="1">
    <location>
        <begin position="111"/>
        <end position="188"/>
    </location>
</feature>
<dbReference type="AlphaFoldDB" id="A0A450RTQ8"/>
<organism evidence="2">
    <name type="scientific">Candidatus Kentrum sp. DK</name>
    <dbReference type="NCBI Taxonomy" id="2126562"/>
    <lineage>
        <taxon>Bacteria</taxon>
        <taxon>Pseudomonadati</taxon>
        <taxon>Pseudomonadota</taxon>
        <taxon>Gammaproteobacteria</taxon>
        <taxon>Candidatus Kentrum</taxon>
    </lineage>
</organism>
<gene>
    <name evidence="2" type="ORF">BECKDK2373C_GA0170839_100116</name>
</gene>
<evidence type="ECO:0000256" key="1">
    <source>
        <dbReference type="SAM" id="MobiDB-lite"/>
    </source>
</evidence>
<evidence type="ECO:0000313" key="2">
    <source>
        <dbReference type="EMBL" id="VFJ42480.1"/>
    </source>
</evidence>
<proteinExistence type="predicted"/>
<dbReference type="EMBL" id="CAADEY010000001">
    <property type="protein sequence ID" value="VFJ42480.1"/>
    <property type="molecule type" value="Genomic_DNA"/>
</dbReference>
<sequence length="188" mass="20842">MFESDPEPIPRVFPGFLSLEDKSRIKKFLLCAPSANLSASAVKKEKIATAEALKFAEFRREEKKSKSAVGWGELANPNTGVLAGDYVGVRTAHPNLRPSDTLQHDVFPVGRKSRKSWRTAPTGRNPYSPGQRPGKMRVNVQQALKGRHNLDGPLRGRRMRRTRSTPSPAAARGWRGFPGPQSPGGWFR</sequence>
<name>A0A450RTQ8_9GAMM</name>
<accession>A0A450RTQ8</accession>
<reference evidence="2" key="1">
    <citation type="submission" date="2019-02" db="EMBL/GenBank/DDBJ databases">
        <authorList>
            <person name="Gruber-Vodicka R. H."/>
            <person name="Seah K. B. B."/>
        </authorList>
    </citation>
    <scope>NUCLEOTIDE SEQUENCE</scope>
    <source>
        <strain evidence="2">BECK_DK161</strain>
    </source>
</reference>